<gene>
    <name evidence="1" type="ORF">M421DRAFT_264995</name>
</gene>
<accession>A0A6A5RD20</accession>
<evidence type="ECO:0000313" key="1">
    <source>
        <dbReference type="EMBL" id="KAF1925108.1"/>
    </source>
</evidence>
<dbReference type="EMBL" id="ML978987">
    <property type="protein sequence ID" value="KAF1925108.1"/>
    <property type="molecule type" value="Genomic_DNA"/>
</dbReference>
<keyword evidence="2" id="KW-1185">Reference proteome</keyword>
<protein>
    <submittedName>
        <fullName evidence="1">Uncharacterized protein</fullName>
    </submittedName>
</protein>
<dbReference type="Proteomes" id="UP000800082">
    <property type="component" value="Unassembled WGS sequence"/>
</dbReference>
<proteinExistence type="predicted"/>
<dbReference type="RefSeq" id="XP_033445360.1">
    <property type="nucleotide sequence ID" value="XM_033588726.1"/>
</dbReference>
<name>A0A6A5RD20_9PLEO</name>
<sequence>MRIHPLRREPSLRSLQQSEILTGSRLGMLASQGPVSESNGTARCQMTLRRTGCPRSQSQAGNATIPRIWICGKWDLTSGKISCSGDTGLQGTIRPTLFYLVPLIAQCGRNVRHSIQYHGAQVDQCVLNWGNQHHDHIKHVRVGVRYEHVSYTPAAWDLLQSDRWTGILHKRRAHQ</sequence>
<dbReference type="GeneID" id="54346373"/>
<evidence type="ECO:0000313" key="2">
    <source>
        <dbReference type="Proteomes" id="UP000800082"/>
    </source>
</evidence>
<organism evidence="1 2">
    <name type="scientific">Didymella exigua CBS 183.55</name>
    <dbReference type="NCBI Taxonomy" id="1150837"/>
    <lineage>
        <taxon>Eukaryota</taxon>
        <taxon>Fungi</taxon>
        <taxon>Dikarya</taxon>
        <taxon>Ascomycota</taxon>
        <taxon>Pezizomycotina</taxon>
        <taxon>Dothideomycetes</taxon>
        <taxon>Pleosporomycetidae</taxon>
        <taxon>Pleosporales</taxon>
        <taxon>Pleosporineae</taxon>
        <taxon>Didymellaceae</taxon>
        <taxon>Didymella</taxon>
    </lineage>
</organism>
<dbReference type="AlphaFoldDB" id="A0A6A5RD20"/>
<reference evidence="1" key="1">
    <citation type="journal article" date="2020" name="Stud. Mycol.">
        <title>101 Dothideomycetes genomes: a test case for predicting lifestyles and emergence of pathogens.</title>
        <authorList>
            <person name="Haridas S."/>
            <person name="Albert R."/>
            <person name="Binder M."/>
            <person name="Bloem J."/>
            <person name="Labutti K."/>
            <person name="Salamov A."/>
            <person name="Andreopoulos B."/>
            <person name="Baker S."/>
            <person name="Barry K."/>
            <person name="Bills G."/>
            <person name="Bluhm B."/>
            <person name="Cannon C."/>
            <person name="Castanera R."/>
            <person name="Culley D."/>
            <person name="Daum C."/>
            <person name="Ezra D."/>
            <person name="Gonzalez J."/>
            <person name="Henrissat B."/>
            <person name="Kuo A."/>
            <person name="Liang C."/>
            <person name="Lipzen A."/>
            <person name="Lutzoni F."/>
            <person name="Magnuson J."/>
            <person name="Mondo S."/>
            <person name="Nolan M."/>
            <person name="Ohm R."/>
            <person name="Pangilinan J."/>
            <person name="Park H.-J."/>
            <person name="Ramirez L."/>
            <person name="Alfaro M."/>
            <person name="Sun H."/>
            <person name="Tritt A."/>
            <person name="Yoshinaga Y."/>
            <person name="Zwiers L.-H."/>
            <person name="Turgeon B."/>
            <person name="Goodwin S."/>
            <person name="Spatafora J."/>
            <person name="Crous P."/>
            <person name="Grigoriev I."/>
        </authorList>
    </citation>
    <scope>NUCLEOTIDE SEQUENCE</scope>
    <source>
        <strain evidence="1">CBS 183.55</strain>
    </source>
</reference>